<sequence length="1419" mass="154635">MPPDNHFNAGGTSFNVMNINLYTQYWGLKTYANIKEGLGKHLATFKNGYNNYNLVQTTGKPYLPTGGDPVFDDIKINETSLLNDEGFQLEDFTDTGLYWCYEVDISTYLINMIQKANLRNTVITILTQHPPLGDMYEAREIAVAFGIRINVLWIKDETFNRCTDQQINDFKTFVDITGGLFVQLQSELNDMSTIDLVSQVFLTHYKPQYVTIGSFSNCTSPKNVPILVDPTVNGPYYFVLLGDNAAPSTDSFRECLLRDPLRSFDNQLVFFQSPDPTCQSLQIKSNGSCTAIVFTNANTNSGPFDLTVYTTYVEDLSLDASRYAIIEKVPFYPALHIQSSSSDAIILNSIAVSYDSTWTNVPQNKTITCDASQTYSLYLNISVGSAIVQRAVRVACVPTPVIPTSSTSMPSTDKPTTSGPSSTPEPSTSTTVITSTVLSTSSVIYSSTTEAACTYDKNNATFLFAYATDFNDTTYGLIYRTIGDVTSQIQLWGYSNTLGNKVFDRKVVKSANYTHNPMDFTNNCEVDKPNSALKADDIQASDALSAIRELLSVPASFHSRLEGSMMIILVNRLPKTDDDLTDDEYDQLTNLNVKIFPMTTIRNLATAAIPGRSGAVFNRIAAQTNGHYIVANDTVGSDVNSDINKIVANVMQTSYTKNLLFTRNVGVSRLGNDLGVLRVPMSATGSPTVSVTITVSLSAVDANAPQLPARIFLGIKPNGNSTNTVSIDFLLSPNVTRYANSNYYITTVDLTAGIERELFLIYLPGPDQSDLLIRMWADGNAYREASYISYSEKTAITTVTKIDENIGAALKFSLDQTCSKSRKATLLITDCNGDVSAKYDSNQVINDNNDTTFYQFVPFFCSSKPAQSTCISGAESKYDAQLVIDTFSITQSFLCRPGSGPSDNCKLQDSNGNNQCSGVTPFKRGPTGSLYDCSNHGILVYNKTTEKFRCDCADNFSGESCEIVECPVQNTDPLATDNNYHTYTVVIGLESAGGTLVYDDGAEFFSLKLPDNLPNIWKYQLMTICADGVYDMIYSGSDLSEFKKLFKTYGRPCNTRAANGVHDLTSIYQQAVKGVGRNVKGIIVYYSEVSSMINVTLDDFIRASQSYQQQMFVYAIDEGDGPTPVTNEDIIKAAMSTGGFLINSNINDKVDGNIEPSLIPDLLQSSSSISWFSSSQYGNFPISTENNSIVSHLLVCGAGTNILTLNQNQPGFEESCIAAGKTYYGCKLSGSQIVLGNVPDVPSFYVAVYDLGGSLTPKPQIISTVEKDASDAVSTSSSDTRTVLTFNVPYGYSVEANDGDGGVTRNAVRRGCTFDTTAYSVFTSQKYSTGTNIAKLTLKKDSKTYTRFYPFGTISAPVCQNGGSPVSSTGSCQCPPGFQGPDCSLVNCLENSTANAWSDVCVCASIDDVACAIQYTSSF</sequence>
<name>A0A1I7T098_9PELO</name>
<organism evidence="5 6">
    <name type="scientific">Caenorhabditis tropicalis</name>
    <dbReference type="NCBI Taxonomy" id="1561998"/>
    <lineage>
        <taxon>Eukaryota</taxon>
        <taxon>Metazoa</taxon>
        <taxon>Ecdysozoa</taxon>
        <taxon>Nematoda</taxon>
        <taxon>Chromadorea</taxon>
        <taxon>Rhabditida</taxon>
        <taxon>Rhabditina</taxon>
        <taxon>Rhabditomorpha</taxon>
        <taxon>Rhabditoidea</taxon>
        <taxon>Rhabditidae</taxon>
        <taxon>Peloderinae</taxon>
        <taxon>Caenorhabditis</taxon>
    </lineage>
</organism>
<dbReference type="PROSITE" id="PS00022">
    <property type="entry name" value="EGF_1"/>
    <property type="match status" value="2"/>
</dbReference>
<dbReference type="PANTHER" id="PTHR24041">
    <property type="entry name" value="MUCIN"/>
    <property type="match status" value="1"/>
</dbReference>
<dbReference type="SMART" id="SM00181">
    <property type="entry name" value="EGF"/>
    <property type="match status" value="2"/>
</dbReference>
<feature type="disulfide bond" evidence="2">
    <location>
        <begin position="1374"/>
        <end position="1383"/>
    </location>
</feature>
<feature type="disulfide bond" evidence="2">
    <location>
        <begin position="952"/>
        <end position="961"/>
    </location>
</feature>
<proteinExistence type="predicted"/>
<dbReference type="Gene3D" id="2.10.25.10">
    <property type="entry name" value="Laminin"/>
    <property type="match status" value="1"/>
</dbReference>
<evidence type="ECO:0000256" key="1">
    <source>
        <dbReference type="ARBA" id="ARBA00023157"/>
    </source>
</evidence>
<feature type="compositionally biased region" description="Low complexity" evidence="3">
    <location>
        <begin position="410"/>
        <end position="430"/>
    </location>
</feature>
<dbReference type="WBParaSite" id="Csp11.Scaffold441.g1175.t1">
    <property type="protein sequence ID" value="Csp11.Scaffold441.g1175.t1"/>
    <property type="gene ID" value="Csp11.Scaffold441.g1175"/>
</dbReference>
<dbReference type="InterPro" id="IPR000742">
    <property type="entry name" value="EGF"/>
</dbReference>
<dbReference type="STRING" id="1561998.A0A1I7T098"/>
<evidence type="ECO:0000313" key="5">
    <source>
        <dbReference type="Proteomes" id="UP000095282"/>
    </source>
</evidence>
<accession>A0A1I7T098</accession>
<keyword evidence="2" id="KW-0245">EGF-like domain</keyword>
<evidence type="ECO:0000313" key="6">
    <source>
        <dbReference type="WBParaSite" id="Csp11.Scaffold441.g1175.t1"/>
    </source>
</evidence>
<protein>
    <submittedName>
        <fullName evidence="6">EGF-like domain-containing protein</fullName>
    </submittedName>
</protein>
<feature type="domain" description="EGF-like" evidence="4">
    <location>
        <begin position="1351"/>
        <end position="1384"/>
    </location>
</feature>
<feature type="region of interest" description="Disordered" evidence="3">
    <location>
        <begin position="404"/>
        <end position="430"/>
    </location>
</feature>
<reference evidence="6" key="1">
    <citation type="submission" date="2016-11" db="UniProtKB">
        <authorList>
            <consortium name="WormBaseParasite"/>
        </authorList>
    </citation>
    <scope>IDENTIFICATION</scope>
</reference>
<keyword evidence="5" id="KW-1185">Reference proteome</keyword>
<feature type="disulfide bond" evidence="2">
    <location>
        <begin position="933"/>
        <end position="950"/>
    </location>
</feature>
<dbReference type="PROSITE" id="PS01186">
    <property type="entry name" value="EGF_2"/>
    <property type="match status" value="1"/>
</dbReference>
<dbReference type="CDD" id="cd00054">
    <property type="entry name" value="EGF_CA"/>
    <property type="match status" value="1"/>
</dbReference>
<evidence type="ECO:0000256" key="3">
    <source>
        <dbReference type="SAM" id="MobiDB-lite"/>
    </source>
</evidence>
<dbReference type="PANTHER" id="PTHR24041:SF30">
    <property type="entry name" value="MUCIN-3A"/>
    <property type="match status" value="1"/>
</dbReference>
<dbReference type="Proteomes" id="UP000095282">
    <property type="component" value="Unplaced"/>
</dbReference>
<feature type="domain" description="EGF-like" evidence="4">
    <location>
        <begin position="924"/>
        <end position="962"/>
    </location>
</feature>
<keyword evidence="1 2" id="KW-1015">Disulfide bond</keyword>
<dbReference type="eggNOG" id="ENOG502SDXV">
    <property type="taxonomic scope" value="Eukaryota"/>
</dbReference>
<dbReference type="InterPro" id="IPR052504">
    <property type="entry name" value="Mucin_signaling_protection"/>
</dbReference>
<dbReference type="PROSITE" id="PS50026">
    <property type="entry name" value="EGF_3"/>
    <property type="match status" value="2"/>
</dbReference>
<dbReference type="InterPro" id="IPR013111">
    <property type="entry name" value="EGF_extracell"/>
</dbReference>
<dbReference type="Pfam" id="PF07974">
    <property type="entry name" value="EGF_2"/>
    <property type="match status" value="1"/>
</dbReference>
<evidence type="ECO:0000259" key="4">
    <source>
        <dbReference type="PROSITE" id="PS50026"/>
    </source>
</evidence>
<evidence type="ECO:0000256" key="2">
    <source>
        <dbReference type="PROSITE-ProRule" id="PRU00076"/>
    </source>
</evidence>
<comment type="caution">
    <text evidence="2">Lacks conserved residue(s) required for the propagation of feature annotation.</text>
</comment>